<evidence type="ECO:0000313" key="3">
    <source>
        <dbReference type="Proteomes" id="UP000521313"/>
    </source>
</evidence>
<dbReference type="Pfam" id="PF05193">
    <property type="entry name" value="Peptidase_M16_C"/>
    <property type="match status" value="1"/>
</dbReference>
<comment type="caution">
    <text evidence="2">The sequence shown here is derived from an EMBL/GenBank/DDBJ whole genome shotgun (WGS) entry which is preliminary data.</text>
</comment>
<gene>
    <name evidence="2" type="ORF">HNQ43_001259</name>
</gene>
<evidence type="ECO:0000259" key="1">
    <source>
        <dbReference type="Pfam" id="PF05193"/>
    </source>
</evidence>
<feature type="domain" description="Peptidase M16 C-terminal" evidence="1">
    <location>
        <begin position="195"/>
        <end position="330"/>
    </location>
</feature>
<sequence>MKYIQTQKFLNNSISVRTVLPFDIKRVTLLNLLVLMMQMKTEKYPTKSQIAIRLGQSYSFRYSVHLSGIGNQILLDQRFQYIQNGVLPKDFDSQNWIDIIDEFLYHTLIDQNSFDEAKFLLRERLSQLEDDPETYAMNLCLSLLSPTHTVSHSLYGSLDDLDQICFEDCVSLLQQIQQKPKKVFICGHADSKVFAYFSRINQLSNISRISNLYKESSKKVTRVFKSRSQSILCLAYSTNIDIDSDDHMAEVLAVFVLGQCTNNLLFRTIREQYSLCYSIYASLIHFDGIMTIQVGTSREHIDRVLELIDEQIELLRNACFSADLLECAKKEWVDSIRIQKDDPFGLINQAFREEFLKDSLSDSQKIAMINKVSIDQISLAASKFRQCSVAIVEGTSNEES</sequence>
<dbReference type="Proteomes" id="UP000521313">
    <property type="component" value="Unassembled WGS sequence"/>
</dbReference>
<accession>A0A7W8D1D8</accession>
<dbReference type="RefSeq" id="WP_183375881.1">
    <property type="nucleotide sequence ID" value="NZ_JACHHD010000011.1"/>
</dbReference>
<dbReference type="InterPro" id="IPR007863">
    <property type="entry name" value="Peptidase_M16_C"/>
</dbReference>
<dbReference type="SUPFAM" id="SSF63411">
    <property type="entry name" value="LuxS/MPP-like metallohydrolase"/>
    <property type="match status" value="2"/>
</dbReference>
<dbReference type="InterPro" id="IPR011249">
    <property type="entry name" value="Metalloenz_LuxS/M16"/>
</dbReference>
<proteinExistence type="predicted"/>
<reference evidence="2 3" key="1">
    <citation type="submission" date="2020-08" db="EMBL/GenBank/DDBJ databases">
        <title>Genomic Encyclopedia of Type Strains, Phase IV (KMG-IV): sequencing the most valuable type-strain genomes for metagenomic binning, comparative biology and taxonomic classification.</title>
        <authorList>
            <person name="Goeker M."/>
        </authorList>
    </citation>
    <scope>NUCLEOTIDE SEQUENCE [LARGE SCALE GENOMIC DNA]</scope>
    <source>
        <strain evidence="2 3">DSM 26963</strain>
    </source>
</reference>
<dbReference type="GO" id="GO:0046872">
    <property type="term" value="F:metal ion binding"/>
    <property type="evidence" value="ECO:0007669"/>
    <property type="project" value="InterPro"/>
</dbReference>
<dbReference type="AlphaFoldDB" id="A0A7W8D1D8"/>
<evidence type="ECO:0000313" key="2">
    <source>
        <dbReference type="EMBL" id="MBB5185206.1"/>
    </source>
</evidence>
<dbReference type="Gene3D" id="3.30.830.10">
    <property type="entry name" value="Metalloenzyme, LuxS/M16 peptidase-like"/>
    <property type="match status" value="2"/>
</dbReference>
<organism evidence="2 3">
    <name type="scientific">Faecalicoccus acidiformans</name>
    <dbReference type="NCBI Taxonomy" id="915173"/>
    <lineage>
        <taxon>Bacteria</taxon>
        <taxon>Bacillati</taxon>
        <taxon>Bacillota</taxon>
        <taxon>Erysipelotrichia</taxon>
        <taxon>Erysipelotrichales</taxon>
        <taxon>Erysipelotrichaceae</taxon>
        <taxon>Faecalicoccus</taxon>
    </lineage>
</organism>
<name>A0A7W8D1D8_9FIRM</name>
<protein>
    <submittedName>
        <fullName evidence="2">Putative Zn-dependent peptidase</fullName>
    </submittedName>
</protein>
<dbReference type="EMBL" id="JACHHD010000011">
    <property type="protein sequence ID" value="MBB5185206.1"/>
    <property type="molecule type" value="Genomic_DNA"/>
</dbReference>